<evidence type="ECO:0000313" key="2">
    <source>
        <dbReference type="EMBL" id="KAF6742229.1"/>
    </source>
</evidence>
<comment type="caution">
    <text evidence="2">The sequence shown here is derived from an EMBL/GenBank/DDBJ whole genome shotgun (WGS) entry which is preliminary data.</text>
</comment>
<proteinExistence type="predicted"/>
<gene>
    <name evidence="2" type="ORF">DFP72DRAFT_1082249</name>
</gene>
<dbReference type="EMBL" id="JACGCI010000192">
    <property type="protein sequence ID" value="KAF6742229.1"/>
    <property type="molecule type" value="Genomic_DNA"/>
</dbReference>
<feature type="region of interest" description="Disordered" evidence="1">
    <location>
        <begin position="166"/>
        <end position="260"/>
    </location>
</feature>
<protein>
    <submittedName>
        <fullName evidence="2">Uncharacterized protein</fullName>
    </submittedName>
</protein>
<organism evidence="2 3">
    <name type="scientific">Ephemerocybe angulata</name>
    <dbReference type="NCBI Taxonomy" id="980116"/>
    <lineage>
        <taxon>Eukaryota</taxon>
        <taxon>Fungi</taxon>
        <taxon>Dikarya</taxon>
        <taxon>Basidiomycota</taxon>
        <taxon>Agaricomycotina</taxon>
        <taxon>Agaricomycetes</taxon>
        <taxon>Agaricomycetidae</taxon>
        <taxon>Agaricales</taxon>
        <taxon>Agaricineae</taxon>
        <taxon>Psathyrellaceae</taxon>
        <taxon>Ephemerocybe</taxon>
    </lineage>
</organism>
<accession>A0A8H6H894</accession>
<sequence>MPLLRLELKPSAHPSAIDEGPQLIELFNHPNGGLKTSTRTVEADGTVLYKTTLIDPDTSITTIIHKQPQRDGTVSLPWTSETIVSYPKDDSSISTYEEHTFNEDDTVTTLFTATDRHGVASTREAVRPLVEFLAKFPGAAKEPESDSDSEEEFWTFNFDSDSSEDEISVKGLNLDAENSALTGGLESEDESEDPEDDDNNGNLESTTSKDDEENLDLQPASEDVNENFRRDHEDENEEVCNGGLEIDFNDPKYDLEYVSE</sequence>
<name>A0A8H6H894_9AGAR</name>
<dbReference type="AlphaFoldDB" id="A0A8H6H894"/>
<keyword evidence="3" id="KW-1185">Reference proteome</keyword>
<reference evidence="2 3" key="1">
    <citation type="submission" date="2020-07" db="EMBL/GenBank/DDBJ databases">
        <title>Comparative genomics of pyrophilous fungi reveals a link between fire events and developmental genes.</title>
        <authorList>
            <consortium name="DOE Joint Genome Institute"/>
            <person name="Steindorff A.S."/>
            <person name="Carver A."/>
            <person name="Calhoun S."/>
            <person name="Stillman K."/>
            <person name="Liu H."/>
            <person name="Lipzen A."/>
            <person name="Pangilinan J."/>
            <person name="Labutti K."/>
            <person name="Bruns T.D."/>
            <person name="Grigoriev I.V."/>
        </authorList>
    </citation>
    <scope>NUCLEOTIDE SEQUENCE [LARGE SCALE GENOMIC DNA]</scope>
    <source>
        <strain evidence="2 3">CBS 144469</strain>
    </source>
</reference>
<dbReference type="Proteomes" id="UP000521943">
    <property type="component" value="Unassembled WGS sequence"/>
</dbReference>
<feature type="compositionally biased region" description="Basic and acidic residues" evidence="1">
    <location>
        <begin position="249"/>
        <end position="260"/>
    </location>
</feature>
<evidence type="ECO:0000313" key="3">
    <source>
        <dbReference type="Proteomes" id="UP000521943"/>
    </source>
</evidence>
<evidence type="ECO:0000256" key="1">
    <source>
        <dbReference type="SAM" id="MobiDB-lite"/>
    </source>
</evidence>
<feature type="compositionally biased region" description="Acidic residues" evidence="1">
    <location>
        <begin position="186"/>
        <end position="199"/>
    </location>
</feature>